<evidence type="ECO:0000259" key="12">
    <source>
        <dbReference type="Pfam" id="PF00117"/>
    </source>
</evidence>
<feature type="active site" evidence="11">
    <location>
        <position position="508"/>
    </location>
</feature>
<dbReference type="CDD" id="cd03113">
    <property type="entry name" value="CTPS_N"/>
    <property type="match status" value="1"/>
</dbReference>
<dbReference type="HAMAP" id="MF_01227">
    <property type="entry name" value="PyrG"/>
    <property type="match status" value="1"/>
</dbReference>
<accession>A0A3D2X5T8</accession>
<evidence type="ECO:0000256" key="7">
    <source>
        <dbReference type="ARBA" id="ARBA00022842"/>
    </source>
</evidence>
<comment type="miscellaneous">
    <text evidence="11">CTPSs have evolved a hybrid strategy for distinguishing between UTP and CTP. The overlapping regions of the product feedback inhibitory and substrate sites recognize a common feature in both compounds, the triphosphate moiety. To differentiate isosteric substrate and product pyrimidine rings, an additional pocket far from the expected kinase/ligase catalytic site, specifically recognizes the cytosine and ribose portions of the product inhibitor.</text>
</comment>
<dbReference type="GO" id="GO:0019856">
    <property type="term" value="P:pyrimidine nucleobase biosynthetic process"/>
    <property type="evidence" value="ECO:0007669"/>
    <property type="project" value="TreeGrafter"/>
</dbReference>
<feature type="region of interest" description="Amidoligase domain" evidence="11">
    <location>
        <begin position="1"/>
        <end position="268"/>
    </location>
</feature>
<protein>
    <recommendedName>
        <fullName evidence="11">CTP synthase</fullName>
        <ecNumber evidence="11">6.3.4.2</ecNumber>
    </recommendedName>
    <alternativeName>
        <fullName evidence="11">Cytidine 5'-triphosphate synthase</fullName>
    </alternativeName>
    <alternativeName>
        <fullName evidence="11">Cytidine triphosphate synthetase</fullName>
        <shortName evidence="11">CTP synthetase</shortName>
        <shortName evidence="11">CTPS</shortName>
    </alternativeName>
    <alternativeName>
        <fullName evidence="11">UTP--ammonia ligase</fullName>
    </alternativeName>
</protein>
<dbReference type="SUPFAM" id="SSF52317">
    <property type="entry name" value="Class I glutamine amidotransferase-like"/>
    <property type="match status" value="1"/>
</dbReference>
<evidence type="ECO:0000256" key="9">
    <source>
        <dbReference type="ARBA" id="ARBA00022975"/>
    </source>
</evidence>
<feature type="binding site" evidence="11">
    <location>
        <position position="355"/>
    </location>
    <ligand>
        <name>L-glutamine</name>
        <dbReference type="ChEBI" id="CHEBI:58359"/>
    </ligand>
</feature>
<dbReference type="InterPro" id="IPR029062">
    <property type="entry name" value="Class_I_gatase-like"/>
</dbReference>
<feature type="binding site" evidence="11">
    <location>
        <begin position="149"/>
        <end position="151"/>
    </location>
    <ligand>
        <name>CTP</name>
        <dbReference type="ChEBI" id="CHEBI:37563"/>
        <note>allosteric inhibitor</note>
    </ligand>
</feature>
<feature type="binding site" evidence="11">
    <location>
        <position position="142"/>
    </location>
    <ligand>
        <name>Mg(2+)</name>
        <dbReference type="ChEBI" id="CHEBI:18420"/>
    </ligand>
</feature>
<dbReference type="Proteomes" id="UP000262969">
    <property type="component" value="Unassembled WGS sequence"/>
</dbReference>
<dbReference type="UniPathway" id="UPA00159">
    <property type="reaction ID" value="UER00277"/>
</dbReference>
<feature type="domain" description="CTP synthase N-terminal" evidence="13">
    <location>
        <begin position="4"/>
        <end position="268"/>
    </location>
</feature>
<feature type="binding site" evidence="11">
    <location>
        <begin position="383"/>
        <end position="386"/>
    </location>
    <ligand>
        <name>L-glutamine</name>
        <dbReference type="ChEBI" id="CHEBI:58359"/>
    </ligand>
</feature>
<dbReference type="GO" id="GO:0046872">
    <property type="term" value="F:metal ion binding"/>
    <property type="evidence" value="ECO:0007669"/>
    <property type="project" value="UniProtKB-KW"/>
</dbReference>
<feature type="binding site" evidence="11">
    <location>
        <position position="72"/>
    </location>
    <ligand>
        <name>ATP</name>
        <dbReference type="ChEBI" id="CHEBI:30616"/>
    </ligand>
</feature>
<proteinExistence type="inferred from homology"/>
<dbReference type="GO" id="GO:0097268">
    <property type="term" value="C:cytoophidium"/>
    <property type="evidence" value="ECO:0007669"/>
    <property type="project" value="UniProtKB-ARBA"/>
</dbReference>
<comment type="catalytic activity">
    <reaction evidence="11">
        <text>L-glutamine + H2O = L-glutamate + NH4(+)</text>
        <dbReference type="Rhea" id="RHEA:15889"/>
        <dbReference type="ChEBI" id="CHEBI:15377"/>
        <dbReference type="ChEBI" id="CHEBI:28938"/>
        <dbReference type="ChEBI" id="CHEBI:29985"/>
        <dbReference type="ChEBI" id="CHEBI:58359"/>
    </reaction>
</comment>
<feature type="active site" evidence="11">
    <location>
        <position position="510"/>
    </location>
</feature>
<dbReference type="FunFam" id="3.40.50.880:FF:000002">
    <property type="entry name" value="CTP synthase"/>
    <property type="match status" value="1"/>
</dbReference>
<evidence type="ECO:0000256" key="1">
    <source>
        <dbReference type="ARBA" id="ARBA00005171"/>
    </source>
</evidence>
<feature type="binding site" evidence="11">
    <location>
        <position position="243"/>
    </location>
    <ligand>
        <name>ATP</name>
        <dbReference type="ChEBI" id="CHEBI:30616"/>
    </ligand>
</feature>
<comment type="function">
    <text evidence="11">Catalyzes the ATP-dependent amination of UTP to CTP with either L-glutamine or ammonia as the source of nitrogen. Regulates intracellular CTP levels through interactions with the four ribonucleotide triphosphates.</text>
</comment>
<evidence type="ECO:0000256" key="4">
    <source>
        <dbReference type="ARBA" id="ARBA00022723"/>
    </source>
</evidence>
<dbReference type="PANTHER" id="PTHR11550">
    <property type="entry name" value="CTP SYNTHASE"/>
    <property type="match status" value="1"/>
</dbReference>
<gene>
    <name evidence="11" type="primary">pyrG</name>
    <name evidence="14" type="ORF">DHW61_07600</name>
</gene>
<keyword evidence="5 11" id="KW-0547">Nucleotide-binding</keyword>
<dbReference type="GO" id="GO:0042802">
    <property type="term" value="F:identical protein binding"/>
    <property type="evidence" value="ECO:0007669"/>
    <property type="project" value="TreeGrafter"/>
</dbReference>
<dbReference type="GO" id="GO:0004359">
    <property type="term" value="F:glutaminase activity"/>
    <property type="evidence" value="ECO:0007669"/>
    <property type="project" value="RHEA"/>
</dbReference>
<comment type="similarity">
    <text evidence="2 11">Belongs to the CTP synthase family.</text>
</comment>
<dbReference type="InterPro" id="IPR033828">
    <property type="entry name" value="GATase1_CTP_Synthase"/>
</dbReference>
<dbReference type="EC" id="6.3.4.2" evidence="11"/>
<evidence type="ECO:0000256" key="3">
    <source>
        <dbReference type="ARBA" id="ARBA00022598"/>
    </source>
</evidence>
<comment type="caution">
    <text evidence="14">The sequence shown here is derived from an EMBL/GenBank/DDBJ whole genome shotgun (WGS) entry which is preliminary data.</text>
</comment>
<evidence type="ECO:0000256" key="8">
    <source>
        <dbReference type="ARBA" id="ARBA00022962"/>
    </source>
</evidence>
<keyword evidence="6 11" id="KW-0067">ATP-binding</keyword>
<dbReference type="Gene3D" id="3.40.50.880">
    <property type="match status" value="1"/>
</dbReference>
<feature type="binding site" evidence="11">
    <location>
        <begin position="15"/>
        <end position="20"/>
    </location>
    <ligand>
        <name>ATP</name>
        <dbReference type="ChEBI" id="CHEBI:30616"/>
    </ligand>
</feature>
<feature type="binding site" evidence="11">
    <location>
        <position position="14"/>
    </location>
    <ligand>
        <name>CTP</name>
        <dbReference type="ChEBI" id="CHEBI:37563"/>
        <note>allosteric inhibitor</note>
    </ligand>
</feature>
<name>A0A3D2X5T8_9FIRM</name>
<comment type="subunit">
    <text evidence="11">Homotetramer.</text>
</comment>
<dbReference type="NCBIfam" id="NF003792">
    <property type="entry name" value="PRK05380.1"/>
    <property type="match status" value="1"/>
</dbReference>
<evidence type="ECO:0000313" key="15">
    <source>
        <dbReference type="Proteomes" id="UP000262969"/>
    </source>
</evidence>
<dbReference type="GO" id="GO:0005829">
    <property type="term" value="C:cytosol"/>
    <property type="evidence" value="ECO:0007669"/>
    <property type="project" value="TreeGrafter"/>
</dbReference>
<dbReference type="PANTHER" id="PTHR11550:SF0">
    <property type="entry name" value="CTP SYNTHASE-RELATED"/>
    <property type="match status" value="1"/>
</dbReference>
<evidence type="ECO:0000256" key="11">
    <source>
        <dbReference type="HAMAP-Rule" id="MF_01227"/>
    </source>
</evidence>
<comment type="activity regulation">
    <text evidence="11">Allosterically activated by GTP, when glutamine is the substrate; GTP has no effect on the reaction when ammonia is the substrate. The allosteric effector GTP functions by stabilizing the protein conformation that binds the tetrahedral intermediate(s) formed during glutamine hydrolysis. Inhibited by the product CTP, via allosteric rather than competitive inhibition.</text>
</comment>
<evidence type="ECO:0000313" key="14">
    <source>
        <dbReference type="EMBL" id="HCL02264.1"/>
    </source>
</evidence>
<dbReference type="InterPro" id="IPR017926">
    <property type="entry name" value="GATASE"/>
</dbReference>
<feature type="binding site" evidence="11">
    <location>
        <position position="225"/>
    </location>
    <ligand>
        <name>UTP</name>
        <dbReference type="ChEBI" id="CHEBI:46398"/>
    </ligand>
</feature>
<dbReference type="NCBIfam" id="TIGR00337">
    <property type="entry name" value="PyrG"/>
    <property type="match status" value="1"/>
</dbReference>
<comment type="caution">
    <text evidence="11">Lacks conserved residue(s) required for the propagation of feature annotation.</text>
</comment>
<reference evidence="14 15" key="1">
    <citation type="journal article" date="2018" name="Nat. Biotechnol.">
        <title>A standardized bacterial taxonomy based on genome phylogeny substantially revises the tree of life.</title>
        <authorList>
            <person name="Parks D.H."/>
            <person name="Chuvochina M."/>
            <person name="Waite D.W."/>
            <person name="Rinke C."/>
            <person name="Skarshewski A."/>
            <person name="Chaumeil P.A."/>
            <person name="Hugenholtz P."/>
        </authorList>
    </citation>
    <scope>NUCLEOTIDE SEQUENCE [LARGE SCALE GENOMIC DNA]</scope>
    <source>
        <strain evidence="14">UBA11728</strain>
    </source>
</reference>
<dbReference type="GO" id="GO:0044210">
    <property type="term" value="P:'de novo' CTP biosynthetic process"/>
    <property type="evidence" value="ECO:0007669"/>
    <property type="project" value="UniProtKB-UniRule"/>
</dbReference>
<sequence>MGVKYVFVTGGVVSGLGKGITAASLGRLLKARGYHVTMQKFDPYINIDPGTMNPIQHGEVFVTDDGAETDLDLGHYERFIDESLTKQSNVTTGKIYWTVLSKERRGDFGGGTVQVIPHITNEIKDHFYRNDSCNETHIAIIEVGGTVGDIESQPFLEAIRQFQHDVGRENAILIHVTLIPYLKASGEMKTKPTQASVKDLQGMGIQPDIIMCRTELPLEPGIREKISLFCNVPRNHVLQNLDADTLYEIPLMMEEEHLADVACECLHLNCPEPDLKDWEDMVYSLKNPTHDVTVALVGKYTQLHDAYISVVESLKHGAVAHNASIQIKWIPSESVTKETVADLLQDVNGVLVPGGFGDRGIEGKILAIQYAREHKLPFLGLCLGMQLAVVEYARHVLGFSDAHSIELNPETTHPVIHLMPEQDGIEDIGGTLRLGSYPCILDKTSKAYELYQTTTITERHRHRYEVNNYYRDELIRHGVKLSGLSPDGRIVEMMELPNHPWFIATQAHPEFKSRPNRPHPLFKGFVGAALDNSSR</sequence>
<feature type="binding site" evidence="11">
    <location>
        <begin position="189"/>
        <end position="194"/>
    </location>
    <ligand>
        <name>CTP</name>
        <dbReference type="ChEBI" id="CHEBI:37563"/>
        <note>allosteric inhibitor</note>
    </ligand>
</feature>
<dbReference type="InterPro" id="IPR017456">
    <property type="entry name" value="CTP_synthase_N"/>
</dbReference>
<feature type="domain" description="Glutamine amidotransferase" evidence="12">
    <location>
        <begin position="303"/>
        <end position="526"/>
    </location>
</feature>
<comment type="catalytic activity">
    <reaction evidence="10 11">
        <text>UTP + L-glutamine + ATP + H2O = CTP + L-glutamate + ADP + phosphate + 2 H(+)</text>
        <dbReference type="Rhea" id="RHEA:26426"/>
        <dbReference type="ChEBI" id="CHEBI:15377"/>
        <dbReference type="ChEBI" id="CHEBI:15378"/>
        <dbReference type="ChEBI" id="CHEBI:29985"/>
        <dbReference type="ChEBI" id="CHEBI:30616"/>
        <dbReference type="ChEBI" id="CHEBI:37563"/>
        <dbReference type="ChEBI" id="CHEBI:43474"/>
        <dbReference type="ChEBI" id="CHEBI:46398"/>
        <dbReference type="ChEBI" id="CHEBI:58359"/>
        <dbReference type="ChEBI" id="CHEBI:456216"/>
        <dbReference type="EC" id="6.3.4.2"/>
    </reaction>
</comment>
<feature type="binding site" evidence="11">
    <location>
        <begin position="189"/>
        <end position="194"/>
    </location>
    <ligand>
        <name>UTP</name>
        <dbReference type="ChEBI" id="CHEBI:46398"/>
    </ligand>
</feature>
<dbReference type="Pfam" id="PF00117">
    <property type="entry name" value="GATase"/>
    <property type="match status" value="1"/>
</dbReference>
<dbReference type="CDD" id="cd01746">
    <property type="entry name" value="GATase1_CTP_Synthase"/>
    <property type="match status" value="1"/>
</dbReference>
<comment type="pathway">
    <text evidence="1 11">Pyrimidine metabolism; CTP biosynthesis via de novo pathway; CTP from UDP: step 2/2.</text>
</comment>
<keyword evidence="4 11" id="KW-0479">Metal-binding</keyword>
<evidence type="ECO:0000256" key="5">
    <source>
        <dbReference type="ARBA" id="ARBA00022741"/>
    </source>
</evidence>
<keyword evidence="7 11" id="KW-0460">Magnesium</keyword>
<dbReference type="FunFam" id="3.40.50.300:FF:000009">
    <property type="entry name" value="CTP synthase"/>
    <property type="match status" value="1"/>
</dbReference>
<dbReference type="SUPFAM" id="SSF52540">
    <property type="entry name" value="P-loop containing nucleoside triphosphate hydrolases"/>
    <property type="match status" value="1"/>
</dbReference>
<feature type="binding site" evidence="11">
    <location>
        <position position="406"/>
    </location>
    <ligand>
        <name>L-glutamine</name>
        <dbReference type="ChEBI" id="CHEBI:58359"/>
    </ligand>
</feature>
<feature type="binding site" evidence="11">
    <location>
        <position position="225"/>
    </location>
    <ligand>
        <name>CTP</name>
        <dbReference type="ChEBI" id="CHEBI:37563"/>
        <note>allosteric inhibitor</note>
    </ligand>
</feature>
<comment type="catalytic activity">
    <reaction evidence="11">
        <text>UTP + NH4(+) + ATP = CTP + ADP + phosphate + 2 H(+)</text>
        <dbReference type="Rhea" id="RHEA:16597"/>
        <dbReference type="ChEBI" id="CHEBI:15378"/>
        <dbReference type="ChEBI" id="CHEBI:28938"/>
        <dbReference type="ChEBI" id="CHEBI:30616"/>
        <dbReference type="ChEBI" id="CHEBI:37563"/>
        <dbReference type="ChEBI" id="CHEBI:43474"/>
        <dbReference type="ChEBI" id="CHEBI:46398"/>
        <dbReference type="ChEBI" id="CHEBI:456216"/>
    </reaction>
</comment>
<dbReference type="GO" id="GO:0005524">
    <property type="term" value="F:ATP binding"/>
    <property type="evidence" value="ECO:0007669"/>
    <property type="project" value="UniProtKB-KW"/>
</dbReference>
<dbReference type="InterPro" id="IPR004468">
    <property type="entry name" value="CTP_synthase"/>
</dbReference>
<organism evidence="14 15">
    <name type="scientific">Lachnoclostridium phytofermentans</name>
    <dbReference type="NCBI Taxonomy" id="66219"/>
    <lineage>
        <taxon>Bacteria</taxon>
        <taxon>Bacillati</taxon>
        <taxon>Bacillota</taxon>
        <taxon>Clostridia</taxon>
        <taxon>Lachnospirales</taxon>
        <taxon>Lachnospiraceae</taxon>
    </lineage>
</organism>
<keyword evidence="3 11" id="KW-0436">Ligase</keyword>
<evidence type="ECO:0000256" key="2">
    <source>
        <dbReference type="ARBA" id="ARBA00007533"/>
    </source>
</evidence>
<feature type="binding site" evidence="11">
    <location>
        <position position="14"/>
    </location>
    <ligand>
        <name>UTP</name>
        <dbReference type="ChEBI" id="CHEBI:46398"/>
    </ligand>
</feature>
<evidence type="ECO:0000259" key="13">
    <source>
        <dbReference type="Pfam" id="PF06418"/>
    </source>
</evidence>
<dbReference type="EMBL" id="DPVV01000252">
    <property type="protein sequence ID" value="HCL02264.1"/>
    <property type="molecule type" value="Genomic_DNA"/>
</dbReference>
<dbReference type="PROSITE" id="PS51273">
    <property type="entry name" value="GATASE_TYPE_1"/>
    <property type="match status" value="1"/>
</dbReference>
<dbReference type="InterPro" id="IPR027417">
    <property type="entry name" value="P-loop_NTPase"/>
</dbReference>
<evidence type="ECO:0000256" key="6">
    <source>
        <dbReference type="ARBA" id="ARBA00022840"/>
    </source>
</evidence>
<feature type="active site" description="Nucleophile; for glutamine hydrolysis" evidence="11">
    <location>
        <position position="382"/>
    </location>
</feature>
<dbReference type="GO" id="GO:0003883">
    <property type="term" value="F:CTP synthase activity"/>
    <property type="evidence" value="ECO:0007669"/>
    <property type="project" value="UniProtKB-UniRule"/>
</dbReference>
<feature type="binding site" evidence="11">
    <location>
        <position position="463"/>
    </location>
    <ligand>
        <name>L-glutamine</name>
        <dbReference type="ChEBI" id="CHEBI:58359"/>
    </ligand>
</feature>
<keyword evidence="8 11" id="KW-0315">Glutamine amidotransferase</keyword>
<feature type="binding site" evidence="11">
    <location>
        <position position="72"/>
    </location>
    <ligand>
        <name>Mg(2+)</name>
        <dbReference type="ChEBI" id="CHEBI:18420"/>
    </ligand>
</feature>
<dbReference type="Pfam" id="PF06418">
    <property type="entry name" value="CTP_synth_N"/>
    <property type="match status" value="1"/>
</dbReference>
<evidence type="ECO:0000256" key="10">
    <source>
        <dbReference type="ARBA" id="ARBA00047781"/>
    </source>
</evidence>
<keyword evidence="9 11" id="KW-0665">Pyrimidine biosynthesis</keyword>
<dbReference type="Gene3D" id="3.40.50.300">
    <property type="entry name" value="P-loop containing nucleotide triphosphate hydrolases"/>
    <property type="match status" value="1"/>
</dbReference>
<dbReference type="AlphaFoldDB" id="A0A3D2X5T8"/>